<accession>A0AA36AZQ5</accession>
<sequence>MQQKEHASIVPITPAPQNIAGPSRINTNISNIVSEHRIPTLLKDFTQITHNITSTQIFAPTSSVNQLNLSSVSTSTVSLSSNINLRPCLPNSVGLPPVPISHLPPLPAESNANILTLHYEVKLINSGYNVLSNYASTSKILSQSQPVIHNSNKYFSSSQKEKLQAAASIAIADITVDSSAEDYNRYFSLISKQTSQVKRADEPALLVKDICSSETKKSQRSDTKLISNHLKNTVSTNIVVEHVPIIESSYKTEPAETKQRTLVCSHLGEAEKCNKS</sequence>
<dbReference type="AlphaFoldDB" id="A0AA36AZQ5"/>
<organism evidence="2 3">
    <name type="scientific">Octopus vulgaris</name>
    <name type="common">Common octopus</name>
    <dbReference type="NCBI Taxonomy" id="6645"/>
    <lineage>
        <taxon>Eukaryota</taxon>
        <taxon>Metazoa</taxon>
        <taxon>Spiralia</taxon>
        <taxon>Lophotrochozoa</taxon>
        <taxon>Mollusca</taxon>
        <taxon>Cephalopoda</taxon>
        <taxon>Coleoidea</taxon>
        <taxon>Octopodiformes</taxon>
        <taxon>Octopoda</taxon>
        <taxon>Incirrata</taxon>
        <taxon>Octopodidae</taxon>
        <taxon>Octopus</taxon>
    </lineage>
</organism>
<evidence type="ECO:0000256" key="1">
    <source>
        <dbReference type="SAM" id="MobiDB-lite"/>
    </source>
</evidence>
<dbReference type="Proteomes" id="UP001162480">
    <property type="component" value="Chromosome 6"/>
</dbReference>
<gene>
    <name evidence="2" type="ORF">OCTVUL_1B007195</name>
</gene>
<dbReference type="EMBL" id="OX597819">
    <property type="protein sequence ID" value="CAI9724633.1"/>
    <property type="molecule type" value="Genomic_DNA"/>
</dbReference>
<reference evidence="2" key="1">
    <citation type="submission" date="2023-08" db="EMBL/GenBank/DDBJ databases">
        <authorList>
            <person name="Alioto T."/>
            <person name="Alioto T."/>
            <person name="Gomez Garrido J."/>
        </authorList>
    </citation>
    <scope>NUCLEOTIDE SEQUENCE</scope>
</reference>
<feature type="region of interest" description="Disordered" evidence="1">
    <location>
        <begin position="1"/>
        <end position="21"/>
    </location>
</feature>
<protein>
    <submittedName>
        <fullName evidence="2">Uncharacterized protein</fullName>
    </submittedName>
</protein>
<evidence type="ECO:0000313" key="2">
    <source>
        <dbReference type="EMBL" id="CAI9724633.1"/>
    </source>
</evidence>
<evidence type="ECO:0000313" key="3">
    <source>
        <dbReference type="Proteomes" id="UP001162480"/>
    </source>
</evidence>
<name>A0AA36AZQ5_OCTVU</name>
<keyword evidence="3" id="KW-1185">Reference proteome</keyword>
<proteinExistence type="predicted"/>